<gene>
    <name evidence="1" type="ORF">MRB53_004969</name>
</gene>
<organism evidence="1 2">
    <name type="scientific">Persea americana</name>
    <name type="common">Avocado</name>
    <dbReference type="NCBI Taxonomy" id="3435"/>
    <lineage>
        <taxon>Eukaryota</taxon>
        <taxon>Viridiplantae</taxon>
        <taxon>Streptophyta</taxon>
        <taxon>Embryophyta</taxon>
        <taxon>Tracheophyta</taxon>
        <taxon>Spermatophyta</taxon>
        <taxon>Magnoliopsida</taxon>
        <taxon>Magnoliidae</taxon>
        <taxon>Laurales</taxon>
        <taxon>Lauraceae</taxon>
        <taxon>Persea</taxon>
    </lineage>
</organism>
<name>A0ACC2MCW5_PERAE</name>
<accession>A0ACC2MCW5</accession>
<protein>
    <submittedName>
        <fullName evidence="1">Uncharacterized protein</fullName>
    </submittedName>
</protein>
<dbReference type="EMBL" id="CM056810">
    <property type="protein sequence ID" value="KAJ8643221.1"/>
    <property type="molecule type" value="Genomic_DNA"/>
</dbReference>
<evidence type="ECO:0000313" key="2">
    <source>
        <dbReference type="Proteomes" id="UP001234297"/>
    </source>
</evidence>
<dbReference type="Proteomes" id="UP001234297">
    <property type="component" value="Chromosome 2"/>
</dbReference>
<comment type="caution">
    <text evidence="1">The sequence shown here is derived from an EMBL/GenBank/DDBJ whole genome shotgun (WGS) entry which is preliminary data.</text>
</comment>
<keyword evidence="2" id="KW-1185">Reference proteome</keyword>
<reference evidence="1 2" key="1">
    <citation type="journal article" date="2022" name="Hortic Res">
        <title>A haplotype resolved chromosomal level avocado genome allows analysis of novel avocado genes.</title>
        <authorList>
            <person name="Nath O."/>
            <person name="Fletcher S.J."/>
            <person name="Hayward A."/>
            <person name="Shaw L.M."/>
            <person name="Masouleh A.K."/>
            <person name="Furtado A."/>
            <person name="Henry R.J."/>
            <person name="Mitter N."/>
        </authorList>
    </citation>
    <scope>NUCLEOTIDE SEQUENCE [LARGE SCALE GENOMIC DNA]</scope>
    <source>
        <strain evidence="2">cv. Hass</strain>
    </source>
</reference>
<sequence>MASHVHLEEGKVPSITTGPLASNNLSAFRKFYRRPIGEISTPPIENSLYSFISSPYMKCKTYKIFKTLQEGSSTQESSFGAIPEDAVVELPGPSELNPEFPPSFSHGVNIIDKHVSS</sequence>
<evidence type="ECO:0000313" key="1">
    <source>
        <dbReference type="EMBL" id="KAJ8643221.1"/>
    </source>
</evidence>
<proteinExistence type="predicted"/>